<feature type="binding site" evidence="9">
    <location>
        <begin position="34"/>
        <end position="35"/>
    </location>
    <ligand>
        <name>orotate</name>
        <dbReference type="ChEBI" id="CHEBI:30839"/>
    </ligand>
</feature>
<dbReference type="AlphaFoldDB" id="A0AB35C1S9"/>
<evidence type="ECO:0000256" key="5">
    <source>
        <dbReference type="ARBA" id="ARBA00011971"/>
    </source>
</evidence>
<gene>
    <name evidence="9 11" type="primary">pyrE</name>
    <name evidence="11" type="ORF">J7561_04125</name>
</gene>
<feature type="domain" description="Phosphoribosyltransferase" evidence="10">
    <location>
        <begin position="42"/>
        <end position="163"/>
    </location>
</feature>
<feature type="binding site" evidence="9">
    <location>
        <position position="99"/>
    </location>
    <ligand>
        <name>5-phospho-alpha-D-ribose 1-diphosphate</name>
        <dbReference type="ChEBI" id="CHEBI:58017"/>
        <note>ligand shared between dimeric partners</note>
    </ligand>
</feature>
<keyword evidence="8 9" id="KW-0665">Pyrimidine biosynthesis</keyword>
<dbReference type="PANTHER" id="PTHR46683">
    <property type="entry name" value="OROTATE PHOSPHORIBOSYLTRANSFERASE 1-RELATED"/>
    <property type="match status" value="1"/>
</dbReference>
<comment type="caution">
    <text evidence="11">The sequence shown here is derived from an EMBL/GenBank/DDBJ whole genome shotgun (WGS) entry which is preliminary data.</text>
</comment>
<dbReference type="GO" id="GO:0004588">
    <property type="term" value="F:orotate phosphoribosyltransferase activity"/>
    <property type="evidence" value="ECO:0007669"/>
    <property type="project" value="UniProtKB-UniRule"/>
</dbReference>
<feature type="binding site" evidence="9">
    <location>
        <position position="128"/>
    </location>
    <ligand>
        <name>orotate</name>
        <dbReference type="ChEBI" id="CHEBI:30839"/>
    </ligand>
</feature>
<dbReference type="InterPro" id="IPR004467">
    <property type="entry name" value="Or_phspho_trans_dom"/>
</dbReference>
<evidence type="ECO:0000256" key="8">
    <source>
        <dbReference type="ARBA" id="ARBA00022975"/>
    </source>
</evidence>
<evidence type="ECO:0000313" key="12">
    <source>
        <dbReference type="Proteomes" id="UP000680020"/>
    </source>
</evidence>
<keyword evidence="7 9" id="KW-0808">Transferase</keyword>
<evidence type="ECO:0000256" key="6">
    <source>
        <dbReference type="ARBA" id="ARBA00022676"/>
    </source>
</evidence>
<comment type="subunit">
    <text evidence="4 9">Homodimer.</text>
</comment>
<dbReference type="GO" id="GO:0005737">
    <property type="term" value="C:cytoplasm"/>
    <property type="evidence" value="ECO:0007669"/>
    <property type="project" value="TreeGrafter"/>
</dbReference>
<evidence type="ECO:0000256" key="7">
    <source>
        <dbReference type="ARBA" id="ARBA00022679"/>
    </source>
</evidence>
<comment type="similarity">
    <text evidence="3 9">Belongs to the purine/pyrimidine phosphoribosyltransferase family. PyrE subfamily.</text>
</comment>
<evidence type="ECO:0000256" key="2">
    <source>
        <dbReference type="ARBA" id="ARBA00004889"/>
    </source>
</evidence>
<evidence type="ECO:0000259" key="10">
    <source>
        <dbReference type="Pfam" id="PF00156"/>
    </source>
</evidence>
<name>A0AB35C1S9_9GAMM</name>
<comment type="function">
    <text evidence="1 9">Catalyzes the transfer of a ribosyl phosphate group from 5-phosphoribose 1-diphosphate to orotate, leading to the formation of orotidine monophosphate (OMP).</text>
</comment>
<dbReference type="Pfam" id="PF00156">
    <property type="entry name" value="Pribosyltran"/>
    <property type="match status" value="1"/>
</dbReference>
<dbReference type="InterPro" id="IPR000836">
    <property type="entry name" value="PRTase_dom"/>
</dbReference>
<dbReference type="HAMAP" id="MF_01208">
    <property type="entry name" value="PyrE"/>
    <property type="match status" value="1"/>
</dbReference>
<dbReference type="CDD" id="cd06223">
    <property type="entry name" value="PRTases_typeI"/>
    <property type="match status" value="1"/>
</dbReference>
<dbReference type="GO" id="GO:0000287">
    <property type="term" value="F:magnesium ion binding"/>
    <property type="evidence" value="ECO:0007669"/>
    <property type="project" value="UniProtKB-UniRule"/>
</dbReference>
<evidence type="ECO:0000313" key="11">
    <source>
        <dbReference type="EMBL" id="MBS7824388.1"/>
    </source>
</evidence>
<dbReference type="InterPro" id="IPR029057">
    <property type="entry name" value="PRTase-like"/>
</dbReference>
<feature type="binding site" evidence="9">
    <location>
        <position position="156"/>
    </location>
    <ligand>
        <name>orotate</name>
        <dbReference type="ChEBI" id="CHEBI:30839"/>
    </ligand>
</feature>
<feature type="binding site" description="in other chain" evidence="9">
    <location>
        <begin position="72"/>
        <end position="73"/>
    </location>
    <ligand>
        <name>5-phospho-alpha-D-ribose 1-diphosphate</name>
        <dbReference type="ChEBI" id="CHEBI:58017"/>
        <note>ligand shared between dimeric partners</note>
    </ligand>
</feature>
<dbReference type="FunFam" id="3.40.50.2020:FF:000008">
    <property type="entry name" value="Orotate phosphoribosyltransferase"/>
    <property type="match status" value="1"/>
</dbReference>
<protein>
    <recommendedName>
        <fullName evidence="5 9">Orotate phosphoribosyltransferase</fullName>
        <shortName evidence="9">OPRT</shortName>
        <shortName evidence="9">OPRTase</shortName>
        <ecNumber evidence="5 9">2.4.2.10</ecNumber>
    </recommendedName>
</protein>
<evidence type="ECO:0000256" key="4">
    <source>
        <dbReference type="ARBA" id="ARBA00011738"/>
    </source>
</evidence>
<feature type="binding site" description="in other chain" evidence="9">
    <location>
        <begin position="124"/>
        <end position="132"/>
    </location>
    <ligand>
        <name>5-phospho-alpha-D-ribose 1-diphosphate</name>
        <dbReference type="ChEBI" id="CHEBI:58017"/>
        <note>ligand shared between dimeric partners</note>
    </ligand>
</feature>
<evidence type="ECO:0000256" key="9">
    <source>
        <dbReference type="HAMAP-Rule" id="MF_01208"/>
    </source>
</evidence>
<dbReference type="GO" id="GO:0044205">
    <property type="term" value="P:'de novo' UMP biosynthetic process"/>
    <property type="evidence" value="ECO:0007669"/>
    <property type="project" value="UniProtKB-UniRule"/>
</dbReference>
<keyword evidence="6 9" id="KW-0328">Glycosyltransferase</keyword>
<dbReference type="Proteomes" id="UP000680020">
    <property type="component" value="Unassembled WGS sequence"/>
</dbReference>
<dbReference type="SUPFAM" id="SSF53271">
    <property type="entry name" value="PRTase-like"/>
    <property type="match status" value="1"/>
</dbReference>
<feature type="binding site" description="in other chain" evidence="9">
    <location>
        <position position="26"/>
    </location>
    <ligand>
        <name>5-phospho-alpha-D-ribose 1-diphosphate</name>
        <dbReference type="ChEBI" id="CHEBI:58017"/>
        <note>ligand shared between dimeric partners</note>
    </ligand>
</feature>
<comment type="catalytic activity">
    <reaction evidence="9">
        <text>orotidine 5'-phosphate + diphosphate = orotate + 5-phospho-alpha-D-ribose 1-diphosphate</text>
        <dbReference type="Rhea" id="RHEA:10380"/>
        <dbReference type="ChEBI" id="CHEBI:30839"/>
        <dbReference type="ChEBI" id="CHEBI:33019"/>
        <dbReference type="ChEBI" id="CHEBI:57538"/>
        <dbReference type="ChEBI" id="CHEBI:58017"/>
        <dbReference type="EC" id="2.4.2.10"/>
    </reaction>
</comment>
<evidence type="ECO:0000256" key="1">
    <source>
        <dbReference type="ARBA" id="ARBA00003769"/>
    </source>
</evidence>
<comment type="cofactor">
    <cofactor evidence="9">
        <name>Mg(2+)</name>
        <dbReference type="ChEBI" id="CHEBI:18420"/>
    </cofactor>
</comment>
<comment type="pathway">
    <text evidence="2 9">Pyrimidine metabolism; UMP biosynthesis via de novo pathway; UMP from orotate: step 1/2.</text>
</comment>
<dbReference type="EC" id="2.4.2.10" evidence="5 9"/>
<dbReference type="GO" id="GO:0046132">
    <property type="term" value="P:pyrimidine ribonucleoside biosynthetic process"/>
    <property type="evidence" value="ECO:0007669"/>
    <property type="project" value="TreeGrafter"/>
</dbReference>
<feature type="binding site" evidence="9">
    <location>
        <position position="105"/>
    </location>
    <ligand>
        <name>5-phospho-alpha-D-ribose 1-diphosphate</name>
        <dbReference type="ChEBI" id="CHEBI:58017"/>
        <note>ligand shared between dimeric partners</note>
    </ligand>
</feature>
<proteinExistence type="inferred from homology"/>
<organism evidence="11 12">
    <name type="scientific">Wohlfahrtiimonas chitiniclastica</name>
    <dbReference type="NCBI Taxonomy" id="400946"/>
    <lineage>
        <taxon>Bacteria</taxon>
        <taxon>Pseudomonadati</taxon>
        <taxon>Pseudomonadota</taxon>
        <taxon>Gammaproteobacteria</taxon>
        <taxon>Cardiobacteriales</taxon>
        <taxon>Ignatzschineriaceae</taxon>
        <taxon>Wohlfahrtiimonas</taxon>
    </lineage>
</organism>
<dbReference type="PANTHER" id="PTHR46683:SF1">
    <property type="entry name" value="OROTATE PHOSPHORIBOSYLTRANSFERASE 1-RELATED"/>
    <property type="match status" value="1"/>
</dbReference>
<dbReference type="NCBIfam" id="TIGR00336">
    <property type="entry name" value="pyrE"/>
    <property type="match status" value="1"/>
</dbReference>
<reference evidence="11" key="1">
    <citation type="submission" date="2021-03" db="EMBL/GenBank/DDBJ databases">
        <title>Identification and antibiotic profiling of Wohlfahrtiimonas chitiniclastica, an underestimated human pathogen.</title>
        <authorList>
            <person name="Kopf A."/>
            <person name="Bunk B."/>
            <person name="Coldewey S."/>
            <person name="Gunzer F."/>
            <person name="Riedel T."/>
            <person name="Schroettner P."/>
        </authorList>
    </citation>
    <scope>NUCLEOTIDE SEQUENCE</scope>
    <source>
        <strain evidence="11">DSM 100917</strain>
    </source>
</reference>
<dbReference type="GO" id="GO:0006207">
    <property type="term" value="P:'de novo' pyrimidine nucleobase biosynthetic process"/>
    <property type="evidence" value="ECO:0007669"/>
    <property type="project" value="TreeGrafter"/>
</dbReference>
<dbReference type="Gene3D" id="3.40.50.2020">
    <property type="match status" value="1"/>
</dbReference>
<accession>A0AB35C1S9</accession>
<feature type="binding site" description="in other chain" evidence="9">
    <location>
        <position position="100"/>
    </location>
    <ligand>
        <name>5-phospho-alpha-D-ribose 1-diphosphate</name>
        <dbReference type="ChEBI" id="CHEBI:58017"/>
        <note>ligand shared between dimeric partners</note>
    </ligand>
</feature>
<dbReference type="RefSeq" id="WP_008315378.1">
    <property type="nucleotide sequence ID" value="NZ_CP115969.1"/>
</dbReference>
<dbReference type="EMBL" id="JAGIBU010000002">
    <property type="protein sequence ID" value="MBS7824388.1"/>
    <property type="molecule type" value="Genomic_DNA"/>
</dbReference>
<keyword evidence="9" id="KW-0460">Magnesium</keyword>
<evidence type="ECO:0000256" key="3">
    <source>
        <dbReference type="ARBA" id="ARBA00006340"/>
    </source>
</evidence>
<sequence>MKDHQKAFIELAIQYNALKFGEFTLKSGRVSPYFFNAGAFNTGEALAKLGEFYATMINEAGLSFDMMFGPAYKGIPLVSSAVSALYNKFGQNYPWSFNRKEAKDHGEGGMIVGSALTGNVLLIDDVMTAGTAIRESIELIEKAGAKPTAVVLMLDREERGKTQLSAVQEMRETFGLHVSALITMSDLIQYLEQSGEHAETLANMKAYRAQYGV</sequence>
<dbReference type="InterPro" id="IPR023031">
    <property type="entry name" value="OPRT"/>
</dbReference>
<feature type="binding site" evidence="9">
    <location>
        <position position="103"/>
    </location>
    <ligand>
        <name>5-phospho-alpha-D-ribose 1-diphosphate</name>
        <dbReference type="ChEBI" id="CHEBI:58017"/>
        <note>ligand shared between dimeric partners</note>
    </ligand>
</feature>